<protein>
    <submittedName>
        <fullName evidence="1">3776_t:CDS:1</fullName>
    </submittedName>
</protein>
<dbReference type="Proteomes" id="UP000789759">
    <property type="component" value="Unassembled WGS sequence"/>
</dbReference>
<sequence length="117" mass="13773">MKLLASYNRASQNKLQKLYNNQSSICDDVKLQQLLERDDLCLRKKIGPWKYLKDLPIADHYQYPIAIAFKIVDRSRTKEKAIELGYTYELFIRTLSLPEITKEHLCNNMFANCLSEE</sequence>
<evidence type="ECO:0000313" key="2">
    <source>
        <dbReference type="Proteomes" id="UP000789759"/>
    </source>
</evidence>
<comment type="caution">
    <text evidence="1">The sequence shown here is derived from an EMBL/GenBank/DDBJ whole genome shotgun (WGS) entry which is preliminary data.</text>
</comment>
<dbReference type="EMBL" id="CAJVQA010005681">
    <property type="protein sequence ID" value="CAG8625901.1"/>
    <property type="molecule type" value="Genomic_DNA"/>
</dbReference>
<proteinExistence type="predicted"/>
<keyword evidence="2" id="KW-1185">Reference proteome</keyword>
<organism evidence="1 2">
    <name type="scientific">Cetraspora pellucida</name>
    <dbReference type="NCBI Taxonomy" id="1433469"/>
    <lineage>
        <taxon>Eukaryota</taxon>
        <taxon>Fungi</taxon>
        <taxon>Fungi incertae sedis</taxon>
        <taxon>Mucoromycota</taxon>
        <taxon>Glomeromycotina</taxon>
        <taxon>Glomeromycetes</taxon>
        <taxon>Diversisporales</taxon>
        <taxon>Gigasporaceae</taxon>
        <taxon>Cetraspora</taxon>
    </lineage>
</organism>
<evidence type="ECO:0000313" key="1">
    <source>
        <dbReference type="EMBL" id="CAG8625901.1"/>
    </source>
</evidence>
<dbReference type="OrthoDB" id="2421358at2759"/>
<accession>A0A9N9GQE1</accession>
<reference evidence="1" key="1">
    <citation type="submission" date="2021-06" db="EMBL/GenBank/DDBJ databases">
        <authorList>
            <person name="Kallberg Y."/>
            <person name="Tangrot J."/>
            <person name="Rosling A."/>
        </authorList>
    </citation>
    <scope>NUCLEOTIDE SEQUENCE</scope>
    <source>
        <strain evidence="1">FL966</strain>
    </source>
</reference>
<name>A0A9N9GQE1_9GLOM</name>
<dbReference type="AlphaFoldDB" id="A0A9N9GQE1"/>
<gene>
    <name evidence="1" type="ORF">CPELLU_LOCUS8151</name>
</gene>